<dbReference type="InterPro" id="IPR013088">
    <property type="entry name" value="Znf_NHR/GATA"/>
</dbReference>
<evidence type="ECO:0000256" key="1">
    <source>
        <dbReference type="ARBA" id="ARBA00022723"/>
    </source>
</evidence>
<dbReference type="SMART" id="SM00399">
    <property type="entry name" value="ZnF_C4"/>
    <property type="match status" value="1"/>
</dbReference>
<evidence type="ECO:0000256" key="5">
    <source>
        <dbReference type="ARBA" id="ARBA00023125"/>
    </source>
</evidence>
<gene>
    <name evidence="12" type="ORF">PFISCL1PPCAC_13125</name>
</gene>
<evidence type="ECO:0000256" key="6">
    <source>
        <dbReference type="ARBA" id="ARBA00023163"/>
    </source>
</evidence>
<feature type="chain" id="PRO_5043327512" description="Nuclear receptor" evidence="9">
    <location>
        <begin position="20"/>
        <end position="409"/>
    </location>
</feature>
<feature type="domain" description="Nuclear receptor" evidence="10">
    <location>
        <begin position="50"/>
        <end position="109"/>
    </location>
</feature>
<dbReference type="Proteomes" id="UP001432322">
    <property type="component" value="Unassembled WGS sequence"/>
</dbReference>
<dbReference type="PANTHER" id="PTHR46011:SF6">
    <property type="entry name" value="HIGH ZINC ACTIVATED NUCLEAR RECEPTOR PROTEIN"/>
    <property type="match status" value="1"/>
</dbReference>
<keyword evidence="8" id="KW-0539">Nucleus</keyword>
<keyword evidence="9" id="KW-0732">Signal</keyword>
<feature type="domain" description="NR LBD" evidence="11">
    <location>
        <begin position="162"/>
        <end position="409"/>
    </location>
</feature>
<evidence type="ECO:0000259" key="11">
    <source>
        <dbReference type="PROSITE" id="PS51843"/>
    </source>
</evidence>
<organism evidence="12 13">
    <name type="scientific">Pristionchus fissidentatus</name>
    <dbReference type="NCBI Taxonomy" id="1538716"/>
    <lineage>
        <taxon>Eukaryota</taxon>
        <taxon>Metazoa</taxon>
        <taxon>Ecdysozoa</taxon>
        <taxon>Nematoda</taxon>
        <taxon>Chromadorea</taxon>
        <taxon>Rhabditida</taxon>
        <taxon>Rhabditina</taxon>
        <taxon>Diplogasteromorpha</taxon>
        <taxon>Diplogasteroidea</taxon>
        <taxon>Neodiplogasteridae</taxon>
        <taxon>Pristionchus</taxon>
    </lineage>
</organism>
<name>A0AAV5VQR2_9BILA</name>
<evidence type="ECO:0008006" key="14">
    <source>
        <dbReference type="Google" id="ProtNLM"/>
    </source>
</evidence>
<evidence type="ECO:0000256" key="3">
    <source>
        <dbReference type="ARBA" id="ARBA00022833"/>
    </source>
</evidence>
<dbReference type="GO" id="GO:0043565">
    <property type="term" value="F:sequence-specific DNA binding"/>
    <property type="evidence" value="ECO:0007669"/>
    <property type="project" value="InterPro"/>
</dbReference>
<dbReference type="SUPFAM" id="SSF57716">
    <property type="entry name" value="Glucocorticoid receptor-like (DNA-binding domain)"/>
    <property type="match status" value="1"/>
</dbReference>
<evidence type="ECO:0000256" key="9">
    <source>
        <dbReference type="SAM" id="SignalP"/>
    </source>
</evidence>
<evidence type="ECO:0000256" key="7">
    <source>
        <dbReference type="ARBA" id="ARBA00023170"/>
    </source>
</evidence>
<evidence type="ECO:0000259" key="10">
    <source>
        <dbReference type="PROSITE" id="PS51030"/>
    </source>
</evidence>
<dbReference type="EMBL" id="BTSY01000004">
    <property type="protein sequence ID" value="GMT21828.1"/>
    <property type="molecule type" value="Genomic_DNA"/>
</dbReference>
<protein>
    <recommendedName>
        <fullName evidence="14">Nuclear receptor</fullName>
    </recommendedName>
</protein>
<dbReference type="GO" id="GO:0003700">
    <property type="term" value="F:DNA-binding transcription factor activity"/>
    <property type="evidence" value="ECO:0007669"/>
    <property type="project" value="InterPro"/>
</dbReference>
<dbReference type="PROSITE" id="PS51843">
    <property type="entry name" value="NR_LBD"/>
    <property type="match status" value="1"/>
</dbReference>
<keyword evidence="1" id="KW-0479">Metal-binding</keyword>
<dbReference type="Gene3D" id="1.10.565.10">
    <property type="entry name" value="Retinoid X Receptor"/>
    <property type="match status" value="1"/>
</dbReference>
<feature type="non-terminal residue" evidence="12">
    <location>
        <position position="1"/>
    </location>
</feature>
<keyword evidence="3" id="KW-0862">Zinc</keyword>
<reference evidence="12" key="1">
    <citation type="submission" date="2023-10" db="EMBL/GenBank/DDBJ databases">
        <title>Genome assembly of Pristionchus species.</title>
        <authorList>
            <person name="Yoshida K."/>
            <person name="Sommer R.J."/>
        </authorList>
    </citation>
    <scope>NUCLEOTIDE SEQUENCE</scope>
    <source>
        <strain evidence="12">RS5133</strain>
    </source>
</reference>
<keyword evidence="13" id="KW-1185">Reference proteome</keyword>
<dbReference type="AlphaFoldDB" id="A0AAV5VQR2"/>
<dbReference type="Gene3D" id="3.30.50.10">
    <property type="entry name" value="Erythroid Transcription Factor GATA-1, subunit A"/>
    <property type="match status" value="1"/>
</dbReference>
<dbReference type="PROSITE" id="PS51030">
    <property type="entry name" value="NUCLEAR_REC_DBD_2"/>
    <property type="match status" value="1"/>
</dbReference>
<comment type="caution">
    <text evidence="12">The sequence shown here is derived from an EMBL/GenBank/DDBJ whole genome shotgun (WGS) entry which is preliminary data.</text>
</comment>
<evidence type="ECO:0000256" key="8">
    <source>
        <dbReference type="ARBA" id="ARBA00023242"/>
    </source>
</evidence>
<dbReference type="SUPFAM" id="SSF48508">
    <property type="entry name" value="Nuclear receptor ligand-binding domain"/>
    <property type="match status" value="1"/>
</dbReference>
<sequence>GCLFCFPLALFANLFLALSSHHEEYGSAKSVPRVREADLPMSNVAIILSVRRCLVCNGETRVSHLGLDLCRACTVFHRRSQNRTYACQSNTDGCAVNDGSSCRKCRFREIDKIIPPMTSSDSIFTTVKTIELSVTTVNEETQGPSNVSSDTRLGILERVSRSYRVLCETRLTGELSARACPPHPLEMNDDDFTPIAATQSACDHANRIFISSLLHFGSSAFPEFQQLKKEEKWIIITHFFYRFRIFETGYRADKLLPGPPDRTFSCYTMYVDTEIARSFYQDEAANRCMRKSLERDIPMNRERFHRLKLHREEFLAVATLMFWDIASLGVSHDLISTGELYRERVMNELHAFYRSNLSLDNYAARMGELLTFPGIYQRLADEMNSKFELLRLLNVFTDDTLIYRVSDRK</sequence>
<evidence type="ECO:0000313" key="12">
    <source>
        <dbReference type="EMBL" id="GMT21828.1"/>
    </source>
</evidence>
<feature type="signal peptide" evidence="9">
    <location>
        <begin position="1"/>
        <end position="19"/>
    </location>
</feature>
<evidence type="ECO:0000256" key="2">
    <source>
        <dbReference type="ARBA" id="ARBA00022771"/>
    </source>
</evidence>
<dbReference type="Pfam" id="PF00105">
    <property type="entry name" value="zf-C4"/>
    <property type="match status" value="1"/>
</dbReference>
<accession>A0AAV5VQR2</accession>
<keyword evidence="6" id="KW-0804">Transcription</keyword>
<evidence type="ECO:0000313" key="13">
    <source>
        <dbReference type="Proteomes" id="UP001432322"/>
    </source>
</evidence>
<dbReference type="Pfam" id="PF00104">
    <property type="entry name" value="Hormone_recep"/>
    <property type="match status" value="1"/>
</dbReference>
<keyword evidence="2" id="KW-0863">Zinc-finger</keyword>
<dbReference type="InterPro" id="IPR001628">
    <property type="entry name" value="Znf_hrmn_rcpt"/>
</dbReference>
<keyword evidence="4" id="KW-0805">Transcription regulation</keyword>
<keyword evidence="5" id="KW-0238">DNA-binding</keyword>
<keyword evidence="7" id="KW-0675">Receptor</keyword>
<dbReference type="GO" id="GO:0008270">
    <property type="term" value="F:zinc ion binding"/>
    <property type="evidence" value="ECO:0007669"/>
    <property type="project" value="UniProtKB-KW"/>
</dbReference>
<dbReference type="SMART" id="SM00430">
    <property type="entry name" value="HOLI"/>
    <property type="match status" value="1"/>
</dbReference>
<dbReference type="InterPro" id="IPR000536">
    <property type="entry name" value="Nucl_hrmn_rcpt_lig-bd"/>
</dbReference>
<proteinExistence type="predicted"/>
<dbReference type="GO" id="GO:0005634">
    <property type="term" value="C:nucleus"/>
    <property type="evidence" value="ECO:0007669"/>
    <property type="project" value="TreeGrafter"/>
</dbReference>
<dbReference type="InterPro" id="IPR035500">
    <property type="entry name" value="NHR-like_dom_sf"/>
</dbReference>
<evidence type="ECO:0000256" key="4">
    <source>
        <dbReference type="ARBA" id="ARBA00023015"/>
    </source>
</evidence>
<dbReference type="PANTHER" id="PTHR46011">
    <property type="entry name" value="NUCLEAR HORMONE RECEPTOR FAMILY MEMBER NHR-86-RELATED"/>
    <property type="match status" value="1"/>
</dbReference>